<dbReference type="SUPFAM" id="SSF50475">
    <property type="entry name" value="FMN-binding split barrel"/>
    <property type="match status" value="1"/>
</dbReference>
<accession>A0AAN6FZ57</accession>
<protein>
    <recommendedName>
        <fullName evidence="1">General stress protein FMN-binding split barrel domain-containing protein</fullName>
    </recommendedName>
</protein>
<dbReference type="Pfam" id="PF16242">
    <property type="entry name" value="Pyrid_ox_like"/>
    <property type="match status" value="1"/>
</dbReference>
<proteinExistence type="predicted"/>
<sequence length="271" mass="29812">MTYICASSEYLGRQQLTMPVRVNAVETMFATLRATTARSFAFTSTATKTFRPFSTTYTLRMPEQLTAQEVNSKTDPSVAKQWDNDVPAEKKFGDFYAIADKLKIGLLGTLREGTGPVHRSMAVAKRTGPDFLFLANAHSQKFNDIEKHPEAVTITFQNSSTQDWVSITGKAVTTSNEDPRIKEIWSRGTSAWFGDLGDGVHTGKPEDPRMKLIEIQSKYISYFKAEVGALGFGKEVIGAIITGGVANTGALREMKEDEIKQARASDSSMSS</sequence>
<dbReference type="Gene3D" id="2.30.110.10">
    <property type="entry name" value="Electron Transport, Fmn-binding Protein, Chain A"/>
    <property type="match status" value="1"/>
</dbReference>
<dbReference type="InterPro" id="IPR038725">
    <property type="entry name" value="YdaG_split_barrel_FMN-bd"/>
</dbReference>
<organism evidence="2 3">
    <name type="scientific">Friedmanniomyces endolithicus</name>
    <dbReference type="NCBI Taxonomy" id="329885"/>
    <lineage>
        <taxon>Eukaryota</taxon>
        <taxon>Fungi</taxon>
        <taxon>Dikarya</taxon>
        <taxon>Ascomycota</taxon>
        <taxon>Pezizomycotina</taxon>
        <taxon>Dothideomycetes</taxon>
        <taxon>Dothideomycetidae</taxon>
        <taxon>Mycosphaerellales</taxon>
        <taxon>Teratosphaeriaceae</taxon>
        <taxon>Friedmanniomyces</taxon>
    </lineage>
</organism>
<evidence type="ECO:0000313" key="3">
    <source>
        <dbReference type="Proteomes" id="UP001168146"/>
    </source>
</evidence>
<name>A0AAN6FZ57_9PEZI</name>
<dbReference type="PANTHER" id="PTHR34818:SF1">
    <property type="entry name" value="PROTEIN BLI-3"/>
    <property type="match status" value="1"/>
</dbReference>
<comment type="caution">
    <text evidence="2">The sequence shown here is derived from an EMBL/GenBank/DDBJ whole genome shotgun (WGS) entry which is preliminary data.</text>
</comment>
<evidence type="ECO:0000313" key="2">
    <source>
        <dbReference type="EMBL" id="KAK0326100.1"/>
    </source>
</evidence>
<evidence type="ECO:0000259" key="1">
    <source>
        <dbReference type="Pfam" id="PF16242"/>
    </source>
</evidence>
<gene>
    <name evidence="2" type="ORF">LTR82_002845</name>
</gene>
<dbReference type="Proteomes" id="UP001168146">
    <property type="component" value="Unassembled WGS sequence"/>
</dbReference>
<dbReference type="InterPro" id="IPR052917">
    <property type="entry name" value="Stress-Dev_Protein"/>
</dbReference>
<feature type="domain" description="General stress protein FMN-binding split barrel" evidence="1">
    <location>
        <begin position="99"/>
        <end position="244"/>
    </location>
</feature>
<reference evidence="2" key="1">
    <citation type="submission" date="2021-12" db="EMBL/GenBank/DDBJ databases">
        <title>Black yeast isolated from Biological Soil Crust.</title>
        <authorList>
            <person name="Kurbessoian T."/>
        </authorList>
    </citation>
    <scope>NUCLEOTIDE SEQUENCE</scope>
    <source>
        <strain evidence="2">CCFEE 5208</strain>
    </source>
</reference>
<dbReference type="PANTHER" id="PTHR34818">
    <property type="entry name" value="PROTEIN BLI-3"/>
    <property type="match status" value="1"/>
</dbReference>
<dbReference type="EMBL" id="JASUXU010000005">
    <property type="protein sequence ID" value="KAK0326100.1"/>
    <property type="molecule type" value="Genomic_DNA"/>
</dbReference>
<dbReference type="AlphaFoldDB" id="A0AAN6FZ57"/>
<dbReference type="InterPro" id="IPR012349">
    <property type="entry name" value="Split_barrel_FMN-bd"/>
</dbReference>